<dbReference type="EMBL" id="CP053085">
    <property type="protein sequence ID" value="QJR36330.1"/>
    <property type="molecule type" value="Genomic_DNA"/>
</dbReference>
<evidence type="ECO:0000313" key="1">
    <source>
        <dbReference type="EMBL" id="QJR36330.1"/>
    </source>
</evidence>
<organism evidence="1 2">
    <name type="scientific">Gemmatimonas groenlandica</name>
    <dbReference type="NCBI Taxonomy" id="2732249"/>
    <lineage>
        <taxon>Bacteria</taxon>
        <taxon>Pseudomonadati</taxon>
        <taxon>Gemmatimonadota</taxon>
        <taxon>Gemmatimonadia</taxon>
        <taxon>Gemmatimonadales</taxon>
        <taxon>Gemmatimonadaceae</taxon>
        <taxon>Gemmatimonas</taxon>
    </lineage>
</organism>
<keyword evidence="2" id="KW-1185">Reference proteome</keyword>
<gene>
    <name evidence="1" type="ORF">HKW67_12850</name>
</gene>
<sequence length="187" mass="20816">MGARILYAIDDIVFDTESVRENAKKTEGIFGKTWKLSMANWGKPFGATGAKLRKEDGTFAAVGGWKTKSLIWVIAPDKLENRARFYSHVCKGGKLHHSSFNEGKSVLGAGEWIVEDGKLLKVSANSGHYRPDLAVFTQSVRLMTEALHPETVVTMYDRTTDAWVDRDIKDFLAKPGGEGRYKVHPQS</sequence>
<protein>
    <submittedName>
        <fullName evidence="1">Uncharacterized protein</fullName>
    </submittedName>
</protein>
<accession>A0A6M4INN0</accession>
<dbReference type="KEGG" id="ggr:HKW67_12850"/>
<name>A0A6M4INN0_9BACT</name>
<proteinExistence type="predicted"/>
<reference evidence="1 2" key="1">
    <citation type="submission" date="2020-05" db="EMBL/GenBank/DDBJ databases">
        <title>Complete genome sequence of Gemmatimonas greenlandica TET16.</title>
        <authorList>
            <person name="Zeng Y."/>
        </authorList>
    </citation>
    <scope>NUCLEOTIDE SEQUENCE [LARGE SCALE GENOMIC DNA]</scope>
    <source>
        <strain evidence="1 2">TET16</strain>
    </source>
</reference>
<dbReference type="AlphaFoldDB" id="A0A6M4INN0"/>
<evidence type="ECO:0000313" key="2">
    <source>
        <dbReference type="Proteomes" id="UP000500938"/>
    </source>
</evidence>
<dbReference type="RefSeq" id="WP_171225762.1">
    <property type="nucleotide sequence ID" value="NZ_CP053085.1"/>
</dbReference>
<dbReference type="Proteomes" id="UP000500938">
    <property type="component" value="Chromosome"/>
</dbReference>